<dbReference type="GO" id="GO:0032541">
    <property type="term" value="C:cortical endoplasmic reticulum"/>
    <property type="evidence" value="ECO:0007669"/>
    <property type="project" value="TreeGrafter"/>
</dbReference>
<dbReference type="Proteomes" id="UP000823405">
    <property type="component" value="Unassembled WGS sequence"/>
</dbReference>
<feature type="domain" description="PH" evidence="6">
    <location>
        <begin position="416"/>
        <end position="544"/>
    </location>
</feature>
<proteinExistence type="predicted"/>
<evidence type="ECO:0000256" key="3">
    <source>
        <dbReference type="ARBA" id="ARBA00022989"/>
    </source>
</evidence>
<feature type="region of interest" description="Disordered" evidence="5">
    <location>
        <begin position="320"/>
        <end position="412"/>
    </location>
</feature>
<gene>
    <name evidence="8" type="primary">SIP3</name>
    <name evidence="8" type="ORF">BGZ97_004003</name>
</gene>
<evidence type="ECO:0000313" key="8">
    <source>
        <dbReference type="EMBL" id="KAG0318281.1"/>
    </source>
</evidence>
<feature type="domain" description="VASt" evidence="7">
    <location>
        <begin position="977"/>
        <end position="1146"/>
    </location>
</feature>
<evidence type="ECO:0000259" key="6">
    <source>
        <dbReference type="PROSITE" id="PS50003"/>
    </source>
</evidence>
<dbReference type="GO" id="GO:0005886">
    <property type="term" value="C:plasma membrane"/>
    <property type="evidence" value="ECO:0007669"/>
    <property type="project" value="TreeGrafter"/>
</dbReference>
<evidence type="ECO:0000259" key="7">
    <source>
        <dbReference type="PROSITE" id="PS51778"/>
    </source>
</evidence>
<keyword evidence="2" id="KW-0812">Transmembrane</keyword>
<keyword evidence="9" id="KW-1185">Reference proteome</keyword>
<evidence type="ECO:0000256" key="4">
    <source>
        <dbReference type="ARBA" id="ARBA00023136"/>
    </source>
</evidence>
<feature type="region of interest" description="Disordered" evidence="5">
    <location>
        <begin position="1259"/>
        <end position="1278"/>
    </location>
</feature>
<comment type="caution">
    <text evidence="8">The sequence shown here is derived from an EMBL/GenBank/DDBJ whole genome shotgun (WGS) entry which is preliminary data.</text>
</comment>
<keyword evidence="4" id="KW-0472">Membrane</keyword>
<dbReference type="OrthoDB" id="10070851at2759"/>
<keyword evidence="3" id="KW-1133">Transmembrane helix</keyword>
<feature type="region of interest" description="Disordered" evidence="5">
    <location>
        <begin position="1556"/>
        <end position="1575"/>
    </location>
</feature>
<dbReference type="GO" id="GO:0032934">
    <property type="term" value="F:sterol binding"/>
    <property type="evidence" value="ECO:0007669"/>
    <property type="project" value="TreeGrafter"/>
</dbReference>
<feature type="region of interest" description="Disordered" evidence="5">
    <location>
        <begin position="630"/>
        <end position="721"/>
    </location>
</feature>
<feature type="region of interest" description="Disordered" evidence="5">
    <location>
        <begin position="1441"/>
        <end position="1474"/>
    </location>
</feature>
<dbReference type="EMBL" id="JAAAIN010000198">
    <property type="protein sequence ID" value="KAG0318281.1"/>
    <property type="molecule type" value="Genomic_DNA"/>
</dbReference>
<feature type="compositionally biased region" description="Acidic residues" evidence="5">
    <location>
        <begin position="1609"/>
        <end position="1620"/>
    </location>
</feature>
<dbReference type="InterPro" id="IPR051482">
    <property type="entry name" value="Cholesterol_transport"/>
</dbReference>
<name>A0A9P6RE94_9FUNG</name>
<dbReference type="SUPFAM" id="SSF103657">
    <property type="entry name" value="BAR/IMD domain-like"/>
    <property type="match status" value="1"/>
</dbReference>
<dbReference type="GO" id="GO:0120015">
    <property type="term" value="F:sterol transfer activity"/>
    <property type="evidence" value="ECO:0007669"/>
    <property type="project" value="TreeGrafter"/>
</dbReference>
<dbReference type="PROSITE" id="PS51778">
    <property type="entry name" value="VAST"/>
    <property type="match status" value="1"/>
</dbReference>
<dbReference type="SUPFAM" id="SSF50729">
    <property type="entry name" value="PH domain-like"/>
    <property type="match status" value="1"/>
</dbReference>
<reference evidence="8" key="1">
    <citation type="journal article" date="2020" name="Fungal Divers.">
        <title>Resolving the Mortierellaceae phylogeny through synthesis of multi-gene phylogenetics and phylogenomics.</title>
        <authorList>
            <person name="Vandepol N."/>
            <person name="Liber J."/>
            <person name="Desiro A."/>
            <person name="Na H."/>
            <person name="Kennedy M."/>
            <person name="Barry K."/>
            <person name="Grigoriev I.V."/>
            <person name="Miller A.N."/>
            <person name="O'Donnell K."/>
            <person name="Stajich J.E."/>
            <person name="Bonito G."/>
        </authorList>
    </citation>
    <scope>NUCLEOTIDE SEQUENCE</scope>
    <source>
        <strain evidence="8">NVP60</strain>
    </source>
</reference>
<evidence type="ECO:0000256" key="1">
    <source>
        <dbReference type="ARBA" id="ARBA00004370"/>
    </source>
</evidence>
<dbReference type="GO" id="GO:0140268">
    <property type="term" value="C:endoplasmic reticulum-plasma membrane contact site"/>
    <property type="evidence" value="ECO:0007669"/>
    <property type="project" value="TreeGrafter"/>
</dbReference>
<sequence>MPPTVPLNPPSVPPGPTATEGVAAMIPVANITLEDALLDNPNFRANIKLFEGQVFFIESWLVALTNGLNEVTSVLNKRAEVPLLSQGMLSSQYTIPAMKLVGGAFRTTLALKHQYITEVNDQIVKPLDDFLKTDLKEFKDAKKTFDKALEKYESTLAKYNGQSRQKEPSALREEAFQLYDTRKIYIQAAMACSILCIKFQDSLDQLVLGTFLDLIATQHDYFSGNADHFGSMALQVLQLKTYMKGHKEASAVALQELEQNKERYTADAIEYWKPSRSLKCYSNIATAPKSTIGHAAIGPALAAQIGGQVPLSTYMSRPATISQASSQAPTRPPMPTQLTLPNIQTLSSGHTKSSSYPALSEDQAGSESAPNSSNLSRANNSFMNPLPNSASGNSITSSNSPSSTNIANYDLEDGIPTTKQGYLNIRIPQPKNRAPVWQRKYFFIQEGEFGFESVVSNPTVGSQVVQSERIAVLLCEVRYGTSANSLMTLSGGGNPSSGSQGLAMVQMERRFCFEVVCATQSYLLQAETEDDLMSWVNTFEAAKRDMFLQQNLPRPHEAEEPYSPMIPDSAQPQFSFSGEDLLDAARAKINSETENSRLTGSLGLGWAASVPGVSLLLGSIGNNVSPAITKSGNGAESSGNGPDNAGKGTDQAGDSSETKTGPEGSKPESQSSLPMTTSVPTLILPSNDPLPSVLDNGTQPMVRSRSGTDVTVNPDRPTGHSQQQSEIERLMNSALHLVPKATPLAVSEIPLYPMELVVRNRELHLRFHGTKVHSKEYVLHSWTSGYLDDSRPDKPIMIYGRIFLTQSGMYFYARGLSVETKRMYRFSTIRGIECEQKDISTEWRIETVDGVQHVFCQFTLTDTEYQVLHLIWTNVHQSKDRMPVKELFKRTMLITNKPKGSAGSGSLAATESNHLTNRDGKMTHSSESNGDVVGESPKGTVSESASLDGDWKDEDEAFPPTLQVPSGPVPCNCSGHLEKIELDQNFPISAKTLNRLLFGENSLIWKEFHERRNNTIQSVGEWSQTGESKTRTVKFVMVVNNPLVKLNQTDCVETHTCDVEEDHLRYSYTVKSSVLAMPYSDAFTPVLRYCITYIGENECKLTCSSGIEWHKNPLVKAMIKGAIIKGTAETVRDIAEIIQLHLEQRKGSGGSAAPGSSKDSASGSHSRSDSSKIMISLQGPDNDGPSIIHDPQNEGNNSDFGPEKQKDGRGPGLRRHTVSTGAGSGGVIYPGARVQGNWPTGAPPSFVPIGSKASRTKLLGRPSRSSLVEQGSPADSRTKQEIVNTPDGLIGAIQQKIQGALSPKNDKERRLMSTRLLYFVLIVSSLINIWAAFNSQRMLNTAWQMRGRKSISLRGPLKGYSEPLNRVLGQDYADNSGQPWNARNIRVAARAVFLKDLEERMLGGGELEGFDDGRTIDQPSFEIFLEVRDLFRTWPQPPLERFAEQNDSGAHNPASTTSLSPAATPQPTGAPYQNTFDERREAMDRYSWLLPQHRRWATKIIFQRDRVGIMRHDLLVTFEVLKQLERRLLETEYANWILDERSRCRLWERRRKMQKAEKDEATDKELEDEESPSSWLKERKKENGFLRELESEGLLDIDKVKQRLAHLDEQEEEDEEEDEKETMRKRQLLKVQVTNEFCAGLERQIALFHLDTSPSSSSN</sequence>
<feature type="compositionally biased region" description="Polar residues" evidence="5">
    <location>
        <begin position="1445"/>
        <end position="1474"/>
    </location>
</feature>
<dbReference type="Pfam" id="PF00169">
    <property type="entry name" value="PH"/>
    <property type="match status" value="1"/>
</dbReference>
<feature type="compositionally biased region" description="Polar residues" evidence="5">
    <location>
        <begin position="320"/>
        <end position="329"/>
    </location>
</feature>
<dbReference type="InterPro" id="IPR011993">
    <property type="entry name" value="PH-like_dom_sf"/>
</dbReference>
<feature type="compositionally biased region" description="Polar residues" evidence="5">
    <location>
        <begin position="695"/>
        <end position="711"/>
    </location>
</feature>
<feature type="region of interest" description="Disordered" evidence="5">
    <location>
        <begin position="1145"/>
        <end position="1228"/>
    </location>
</feature>
<evidence type="ECO:0000313" key="9">
    <source>
        <dbReference type="Proteomes" id="UP000823405"/>
    </source>
</evidence>
<dbReference type="PANTHER" id="PTHR23319:SF4">
    <property type="entry name" value="GRAM DOMAIN CONTAINING 1B, ISOFORM E"/>
    <property type="match status" value="1"/>
</dbReference>
<feature type="compositionally biased region" description="Polar residues" evidence="5">
    <location>
        <begin position="630"/>
        <end position="641"/>
    </location>
</feature>
<dbReference type="InterPro" id="IPR027267">
    <property type="entry name" value="AH/BAR_dom_sf"/>
</dbReference>
<feature type="region of interest" description="Disordered" evidence="5">
    <location>
        <begin position="1606"/>
        <end position="1626"/>
    </location>
</feature>
<feature type="region of interest" description="Disordered" evidence="5">
    <location>
        <begin position="916"/>
        <end position="965"/>
    </location>
</feature>
<protein>
    <submittedName>
        <fullName evidence="8">SNF1-interacting protein</fullName>
    </submittedName>
</protein>
<dbReference type="Pfam" id="PF16746">
    <property type="entry name" value="BAR_3"/>
    <property type="match status" value="1"/>
</dbReference>
<dbReference type="SMART" id="SM00233">
    <property type="entry name" value="PH"/>
    <property type="match status" value="1"/>
</dbReference>
<dbReference type="GO" id="GO:0005739">
    <property type="term" value="C:mitochondrion"/>
    <property type="evidence" value="ECO:0007669"/>
    <property type="project" value="TreeGrafter"/>
</dbReference>
<dbReference type="GO" id="GO:0032366">
    <property type="term" value="P:intracellular sterol transport"/>
    <property type="evidence" value="ECO:0007669"/>
    <property type="project" value="TreeGrafter"/>
</dbReference>
<comment type="subcellular location">
    <subcellularLocation>
        <location evidence="1">Membrane</location>
    </subcellularLocation>
</comment>
<feature type="compositionally biased region" description="Polar residues" evidence="5">
    <location>
        <begin position="667"/>
        <end position="680"/>
    </location>
</feature>
<dbReference type="InterPro" id="IPR001849">
    <property type="entry name" value="PH_domain"/>
</dbReference>
<dbReference type="Pfam" id="PF16016">
    <property type="entry name" value="VASt"/>
    <property type="match status" value="1"/>
</dbReference>
<evidence type="ECO:0000256" key="5">
    <source>
        <dbReference type="SAM" id="MobiDB-lite"/>
    </source>
</evidence>
<dbReference type="PANTHER" id="PTHR23319">
    <property type="entry name" value="GRAM DOMAIN CONTAINING 1B, ISOFORM E"/>
    <property type="match status" value="1"/>
</dbReference>
<dbReference type="InterPro" id="IPR031968">
    <property type="entry name" value="VASt"/>
</dbReference>
<dbReference type="Gene3D" id="1.20.1270.60">
    <property type="entry name" value="Arfaptin homology (AH) domain/BAR domain"/>
    <property type="match status" value="1"/>
</dbReference>
<dbReference type="InterPro" id="IPR004148">
    <property type="entry name" value="BAR_dom"/>
</dbReference>
<dbReference type="Gene3D" id="2.30.29.30">
    <property type="entry name" value="Pleckstrin-homology domain (PH domain)/Phosphotyrosine-binding domain (PTB)"/>
    <property type="match status" value="2"/>
</dbReference>
<dbReference type="PROSITE" id="PS50003">
    <property type="entry name" value="PH_DOMAIN"/>
    <property type="match status" value="1"/>
</dbReference>
<feature type="compositionally biased region" description="Polar residues" evidence="5">
    <location>
        <begin position="1263"/>
        <end position="1275"/>
    </location>
</feature>
<feature type="compositionally biased region" description="Low complexity" evidence="5">
    <location>
        <begin position="1153"/>
        <end position="1165"/>
    </location>
</feature>
<feature type="compositionally biased region" description="Low complexity" evidence="5">
    <location>
        <begin position="387"/>
        <end position="408"/>
    </location>
</feature>
<feature type="compositionally biased region" description="Polar residues" evidence="5">
    <location>
        <begin position="336"/>
        <end position="383"/>
    </location>
</feature>
<dbReference type="GO" id="GO:0005789">
    <property type="term" value="C:endoplasmic reticulum membrane"/>
    <property type="evidence" value="ECO:0007669"/>
    <property type="project" value="TreeGrafter"/>
</dbReference>
<evidence type="ECO:0000256" key="2">
    <source>
        <dbReference type="ARBA" id="ARBA00022692"/>
    </source>
</evidence>
<organism evidence="8 9">
    <name type="scientific">Linnemannia gamsii</name>
    <dbReference type="NCBI Taxonomy" id="64522"/>
    <lineage>
        <taxon>Eukaryota</taxon>
        <taxon>Fungi</taxon>
        <taxon>Fungi incertae sedis</taxon>
        <taxon>Mucoromycota</taxon>
        <taxon>Mortierellomycotina</taxon>
        <taxon>Mortierellomycetes</taxon>
        <taxon>Mortierellales</taxon>
        <taxon>Mortierellaceae</taxon>
        <taxon>Linnemannia</taxon>
    </lineage>
</organism>
<feature type="region of interest" description="Disordered" evidence="5">
    <location>
        <begin position="556"/>
        <end position="575"/>
    </location>
</feature>
<accession>A0A9P6RE94</accession>